<dbReference type="GO" id="GO:0005886">
    <property type="term" value="C:plasma membrane"/>
    <property type="evidence" value="ECO:0007669"/>
    <property type="project" value="UniProtKB-SubCell"/>
</dbReference>
<evidence type="ECO:0000256" key="5">
    <source>
        <dbReference type="ARBA" id="ARBA00023136"/>
    </source>
</evidence>
<keyword evidence="3 6" id="KW-0812">Transmembrane</keyword>
<dbReference type="InterPro" id="IPR051204">
    <property type="entry name" value="ABC_transp_perm/SBD"/>
</dbReference>
<evidence type="ECO:0000256" key="4">
    <source>
        <dbReference type="ARBA" id="ARBA00022989"/>
    </source>
</evidence>
<keyword evidence="2" id="KW-0813">Transport</keyword>
<reference evidence="7 8" key="1">
    <citation type="submission" date="2020-10" db="EMBL/GenBank/DDBJ databases">
        <title>Complete genome sequence of Paludibaculum fermentans P105T, a facultatively anaerobic acidobacterium capable of dissimilatory Fe(III) reduction.</title>
        <authorList>
            <person name="Dedysh S.N."/>
            <person name="Beletsky A.V."/>
            <person name="Kulichevskaya I.S."/>
            <person name="Mardanov A.V."/>
            <person name="Ravin N.V."/>
        </authorList>
    </citation>
    <scope>NUCLEOTIDE SEQUENCE [LARGE SCALE GENOMIC DNA]</scope>
    <source>
        <strain evidence="7 8">P105</strain>
    </source>
</reference>
<evidence type="ECO:0000313" key="7">
    <source>
        <dbReference type="EMBL" id="QOY90896.1"/>
    </source>
</evidence>
<dbReference type="AlphaFoldDB" id="A0A7S7NW94"/>
<name>A0A7S7NW94_PALFE</name>
<dbReference type="Proteomes" id="UP000593892">
    <property type="component" value="Chromosome"/>
</dbReference>
<dbReference type="InterPro" id="IPR000515">
    <property type="entry name" value="MetI-like"/>
</dbReference>
<proteinExistence type="predicted"/>
<sequence length="236" mass="24808">MHRQRVIQGVPDGDGPPGRVIQTVPSLALLAFMVPALAALGMQSIGYLPALIGLCLYSVLPILRNTLVGLASIEPALLEAAQSVGMTPGNSFSAWNCPGPADDHCGDPNGDGVDCGHGHALYAVGAPSLGNYIFSGLQTRNYAAVLVGCVAAALLALALDGLIRVVELGLRLRRRALWIGALCVFAALAAWRSHDWLARSQAGSAAGTDRSQEFHRAVHPFANHVGPHPREDRPAY</sequence>
<feature type="transmembrane region" description="Helical" evidence="6">
    <location>
        <begin position="142"/>
        <end position="163"/>
    </location>
</feature>
<evidence type="ECO:0000256" key="2">
    <source>
        <dbReference type="ARBA" id="ARBA00022448"/>
    </source>
</evidence>
<evidence type="ECO:0000256" key="3">
    <source>
        <dbReference type="ARBA" id="ARBA00022692"/>
    </source>
</evidence>
<keyword evidence="4 6" id="KW-1133">Transmembrane helix</keyword>
<gene>
    <name evidence="7" type="ORF">IRI77_13400</name>
</gene>
<dbReference type="KEGG" id="pfer:IRI77_13400"/>
<dbReference type="InterPro" id="IPR035906">
    <property type="entry name" value="MetI-like_sf"/>
</dbReference>
<evidence type="ECO:0000256" key="6">
    <source>
        <dbReference type="SAM" id="Phobius"/>
    </source>
</evidence>
<comment type="subcellular location">
    <subcellularLocation>
        <location evidence="1">Cell membrane</location>
        <topology evidence="1">Multi-pass membrane protein</topology>
    </subcellularLocation>
</comment>
<keyword evidence="8" id="KW-1185">Reference proteome</keyword>
<dbReference type="RefSeq" id="WP_194452553.1">
    <property type="nucleotide sequence ID" value="NZ_CP063849.1"/>
</dbReference>
<dbReference type="GO" id="GO:0031460">
    <property type="term" value="P:glycine betaine transport"/>
    <property type="evidence" value="ECO:0007669"/>
    <property type="project" value="TreeGrafter"/>
</dbReference>
<protein>
    <recommendedName>
        <fullName evidence="9">Binding-protein-dependent transport systems inner membrane component</fullName>
    </recommendedName>
</protein>
<evidence type="ECO:0000256" key="1">
    <source>
        <dbReference type="ARBA" id="ARBA00004651"/>
    </source>
</evidence>
<accession>A0A7S7NW94</accession>
<feature type="transmembrane region" description="Helical" evidence="6">
    <location>
        <begin position="175"/>
        <end position="191"/>
    </location>
</feature>
<dbReference type="Gene3D" id="1.10.3720.10">
    <property type="entry name" value="MetI-like"/>
    <property type="match status" value="1"/>
</dbReference>
<evidence type="ECO:0008006" key="9">
    <source>
        <dbReference type="Google" id="ProtNLM"/>
    </source>
</evidence>
<dbReference type="PANTHER" id="PTHR30177:SF4">
    <property type="entry name" value="OSMOPROTECTANT IMPORT PERMEASE PROTEIN OSMW"/>
    <property type="match status" value="1"/>
</dbReference>
<evidence type="ECO:0000313" key="8">
    <source>
        <dbReference type="Proteomes" id="UP000593892"/>
    </source>
</evidence>
<dbReference type="CDD" id="cd06261">
    <property type="entry name" value="TM_PBP2"/>
    <property type="match status" value="1"/>
</dbReference>
<feature type="transmembrane region" description="Helical" evidence="6">
    <location>
        <begin position="20"/>
        <end position="38"/>
    </location>
</feature>
<dbReference type="PANTHER" id="PTHR30177">
    <property type="entry name" value="GLYCINE BETAINE/L-PROLINE TRANSPORT SYSTEM PERMEASE PROTEIN PROW"/>
    <property type="match status" value="1"/>
</dbReference>
<dbReference type="EMBL" id="CP063849">
    <property type="protein sequence ID" value="QOY90896.1"/>
    <property type="molecule type" value="Genomic_DNA"/>
</dbReference>
<feature type="transmembrane region" description="Helical" evidence="6">
    <location>
        <begin position="45"/>
        <end position="63"/>
    </location>
</feature>
<organism evidence="7 8">
    <name type="scientific">Paludibaculum fermentans</name>
    <dbReference type="NCBI Taxonomy" id="1473598"/>
    <lineage>
        <taxon>Bacteria</taxon>
        <taxon>Pseudomonadati</taxon>
        <taxon>Acidobacteriota</taxon>
        <taxon>Terriglobia</taxon>
        <taxon>Bryobacterales</taxon>
        <taxon>Bryobacteraceae</taxon>
        <taxon>Paludibaculum</taxon>
    </lineage>
</organism>
<keyword evidence="5 6" id="KW-0472">Membrane</keyword>
<dbReference type="GO" id="GO:0055085">
    <property type="term" value="P:transmembrane transport"/>
    <property type="evidence" value="ECO:0007669"/>
    <property type="project" value="InterPro"/>
</dbReference>
<dbReference type="SUPFAM" id="SSF161098">
    <property type="entry name" value="MetI-like"/>
    <property type="match status" value="1"/>
</dbReference>